<comment type="subcellular location">
    <subcellularLocation>
        <location evidence="1">Membrane</location>
        <topology evidence="1">Multi-pass membrane protein</topology>
    </subcellularLocation>
</comment>
<feature type="domain" description="Major facilitator superfamily (MFS) profile" evidence="4">
    <location>
        <begin position="241"/>
        <end position="461"/>
    </location>
</feature>
<feature type="transmembrane region" description="Helical" evidence="3">
    <location>
        <begin position="302"/>
        <end position="323"/>
    </location>
</feature>
<dbReference type="PANTHER" id="PTHR11360:SF315">
    <property type="entry name" value="TRANSPORTER MCH2-RELATED"/>
    <property type="match status" value="1"/>
</dbReference>
<dbReference type="InterPro" id="IPR036259">
    <property type="entry name" value="MFS_trans_sf"/>
</dbReference>
<proteinExistence type="inferred from homology"/>
<keyword evidence="3" id="KW-0472">Membrane</keyword>
<dbReference type="PANTHER" id="PTHR11360">
    <property type="entry name" value="MONOCARBOXYLATE TRANSPORTER"/>
    <property type="match status" value="1"/>
</dbReference>
<evidence type="ECO:0000256" key="3">
    <source>
        <dbReference type="SAM" id="Phobius"/>
    </source>
</evidence>
<feature type="transmembrane region" description="Helical" evidence="3">
    <location>
        <begin position="239"/>
        <end position="264"/>
    </location>
</feature>
<organism evidence="5 6">
    <name type="scientific">[Candida] anglica</name>
    <dbReference type="NCBI Taxonomy" id="148631"/>
    <lineage>
        <taxon>Eukaryota</taxon>
        <taxon>Fungi</taxon>
        <taxon>Dikarya</taxon>
        <taxon>Ascomycota</taxon>
        <taxon>Saccharomycotina</taxon>
        <taxon>Pichiomycetes</taxon>
        <taxon>Debaryomycetaceae</taxon>
        <taxon>Kurtzmaniella</taxon>
    </lineage>
</organism>
<sequence length="461" mass="50156">MSLEEVKSRVTVVSEEKGTPPECPDVELIDKDVDGGYAWVVVFSAFLLTFSTWGLNSAYGIYFAYYVNSNHFPGARVIDYAAVGGISFGVGLSFSPVVNFIQGKIGTKATILLGNCMQFASLIMASFAVNLWQLYLTQGLLQSFGMCFISLPAMTIVTPWFRRKRVLANAISVTGSGVGGLVFVLSIQKVIETRGVHWALRAQAIISAVLVLLAAVLIRTKNKQHHIEFTVVDKAVAQCVGFWIYCFYLVTSMLGYVVVMYSLADFTISLGYTSNQGAIVSAMLQVGFCIGRPLAGFLADRLGSITVTTISYFMAAIFTFGIWVPAKNFATAVALGLLEGIFMGTVFPTSASNIIRIVGMRKLNVAFCMSWFFFAVSALFSQLIGSSLTSGSSGGEYRNTAIFAGACFLGAGLSTLILRGYIAARDRQSVSAEAQDNNEMDNFVPPLEAFKYCFKWTKRRV</sequence>
<keyword evidence="3" id="KW-1133">Transmembrane helix</keyword>
<feature type="transmembrane region" description="Helical" evidence="3">
    <location>
        <begin position="112"/>
        <end position="135"/>
    </location>
</feature>
<evidence type="ECO:0000256" key="1">
    <source>
        <dbReference type="ARBA" id="ARBA00004141"/>
    </source>
</evidence>
<dbReference type="Pfam" id="PF07690">
    <property type="entry name" value="MFS_1"/>
    <property type="match status" value="2"/>
</dbReference>
<dbReference type="Gene3D" id="1.20.1250.20">
    <property type="entry name" value="MFS general substrate transporter like domains"/>
    <property type="match status" value="2"/>
</dbReference>
<dbReference type="InterPro" id="IPR020846">
    <property type="entry name" value="MFS_dom"/>
</dbReference>
<feature type="transmembrane region" description="Helical" evidence="3">
    <location>
        <begin position="37"/>
        <end position="65"/>
    </location>
</feature>
<feature type="transmembrane region" description="Helical" evidence="3">
    <location>
        <begin position="401"/>
        <end position="422"/>
    </location>
</feature>
<evidence type="ECO:0000259" key="4">
    <source>
        <dbReference type="PROSITE" id="PS50850"/>
    </source>
</evidence>
<reference evidence="5 6" key="1">
    <citation type="submission" date="2024-01" db="EMBL/GenBank/DDBJ databases">
        <authorList>
            <consortium name="Genoscope - CEA"/>
            <person name="William W."/>
        </authorList>
    </citation>
    <scope>NUCLEOTIDE SEQUENCE [LARGE SCALE GENOMIC DNA]</scope>
    <source>
        <strain evidence="5 6">29B2s-10</strain>
    </source>
</reference>
<feature type="transmembrane region" description="Helical" evidence="3">
    <location>
        <begin position="198"/>
        <end position="218"/>
    </location>
</feature>
<protein>
    <submittedName>
        <fullName evidence="5">Probable transporter Mch2p</fullName>
    </submittedName>
</protein>
<feature type="transmembrane region" description="Helical" evidence="3">
    <location>
        <begin position="276"/>
        <end position="295"/>
    </location>
</feature>
<keyword evidence="6" id="KW-1185">Reference proteome</keyword>
<name>A0ABP0EIS2_9ASCO</name>
<keyword evidence="3" id="KW-0812">Transmembrane</keyword>
<accession>A0ABP0EIS2</accession>
<dbReference type="Proteomes" id="UP001497600">
    <property type="component" value="Chromosome G"/>
</dbReference>
<dbReference type="EMBL" id="OZ004259">
    <property type="protein sequence ID" value="CAK7915621.1"/>
    <property type="molecule type" value="Genomic_DNA"/>
</dbReference>
<feature type="transmembrane region" description="Helical" evidence="3">
    <location>
        <begin position="363"/>
        <end position="381"/>
    </location>
</feature>
<evidence type="ECO:0000313" key="5">
    <source>
        <dbReference type="EMBL" id="CAK7915621.1"/>
    </source>
</evidence>
<feature type="transmembrane region" description="Helical" evidence="3">
    <location>
        <begin position="329"/>
        <end position="351"/>
    </location>
</feature>
<gene>
    <name evidence="5" type="primary">MCH2</name>
    <name evidence="5" type="ORF">CAAN4_G00122</name>
</gene>
<comment type="similarity">
    <text evidence="2">Belongs to the major facilitator superfamily. Monocarboxylate porter (TC 2.A.1.13) family.</text>
</comment>
<dbReference type="PROSITE" id="PS50850">
    <property type="entry name" value="MFS"/>
    <property type="match status" value="1"/>
</dbReference>
<feature type="transmembrane region" description="Helical" evidence="3">
    <location>
        <begin position="141"/>
        <end position="161"/>
    </location>
</feature>
<evidence type="ECO:0000313" key="6">
    <source>
        <dbReference type="Proteomes" id="UP001497600"/>
    </source>
</evidence>
<dbReference type="InterPro" id="IPR011701">
    <property type="entry name" value="MFS"/>
</dbReference>
<feature type="transmembrane region" description="Helical" evidence="3">
    <location>
        <begin position="166"/>
        <end position="186"/>
    </location>
</feature>
<feature type="transmembrane region" description="Helical" evidence="3">
    <location>
        <begin position="77"/>
        <end position="100"/>
    </location>
</feature>
<evidence type="ECO:0000256" key="2">
    <source>
        <dbReference type="ARBA" id="ARBA00006727"/>
    </source>
</evidence>
<dbReference type="InterPro" id="IPR050327">
    <property type="entry name" value="Proton-linked_MCT"/>
</dbReference>
<dbReference type="SUPFAM" id="SSF103473">
    <property type="entry name" value="MFS general substrate transporter"/>
    <property type="match status" value="1"/>
</dbReference>